<name>A0A101T1G0_9ACTN</name>
<dbReference type="AlphaFoldDB" id="A0A101T1G0"/>
<reference evidence="4 5" key="1">
    <citation type="submission" date="2015-10" db="EMBL/GenBank/DDBJ databases">
        <title>Draft genome sequence of Streptomyces griseoruber DSM 40281, type strain for the species Streptomyces griseoruber.</title>
        <authorList>
            <person name="Ruckert C."/>
            <person name="Winkler A."/>
            <person name="Kalinowski J."/>
            <person name="Kampfer P."/>
            <person name="Glaeser S."/>
        </authorList>
    </citation>
    <scope>NUCLEOTIDE SEQUENCE [LARGE SCALE GENOMIC DNA]</scope>
    <source>
        <strain evidence="4 5">DSM 40281</strain>
    </source>
</reference>
<dbReference type="PANTHER" id="PTHR34823">
    <property type="entry name" value="GLCNAC-BINDING PROTEIN A"/>
    <property type="match status" value="1"/>
</dbReference>
<evidence type="ECO:0000313" key="4">
    <source>
        <dbReference type="EMBL" id="KUN84037.1"/>
    </source>
</evidence>
<dbReference type="Gene3D" id="2.70.50.50">
    <property type="entry name" value="chitin-binding protein cbp21"/>
    <property type="match status" value="1"/>
</dbReference>
<evidence type="ECO:0000259" key="3">
    <source>
        <dbReference type="Pfam" id="PF03067"/>
    </source>
</evidence>
<dbReference type="SUPFAM" id="SSF81296">
    <property type="entry name" value="E set domains"/>
    <property type="match status" value="1"/>
</dbReference>
<dbReference type="PANTHER" id="PTHR34823:SF1">
    <property type="entry name" value="CHITIN-BINDING TYPE-4 DOMAIN-CONTAINING PROTEIN"/>
    <property type="match status" value="1"/>
</dbReference>
<evidence type="ECO:0000256" key="1">
    <source>
        <dbReference type="ARBA" id="ARBA00022729"/>
    </source>
</evidence>
<dbReference type="EMBL" id="LMWW01000019">
    <property type="protein sequence ID" value="KUN84037.1"/>
    <property type="molecule type" value="Genomic_DNA"/>
</dbReference>
<dbReference type="InterPro" id="IPR013783">
    <property type="entry name" value="Ig-like_fold"/>
</dbReference>
<organism evidence="4 5">
    <name type="scientific">Streptomyces griseoruber</name>
    <dbReference type="NCBI Taxonomy" id="1943"/>
    <lineage>
        <taxon>Bacteria</taxon>
        <taxon>Bacillati</taxon>
        <taxon>Actinomycetota</taxon>
        <taxon>Actinomycetes</taxon>
        <taxon>Kitasatosporales</taxon>
        <taxon>Streptomycetaceae</taxon>
        <taxon>Streptomyces</taxon>
    </lineage>
</organism>
<dbReference type="InterPro" id="IPR036116">
    <property type="entry name" value="FN3_sf"/>
</dbReference>
<dbReference type="InterPro" id="IPR004302">
    <property type="entry name" value="Cellulose/chitin-bd_N"/>
</dbReference>
<dbReference type="GO" id="GO:0005975">
    <property type="term" value="P:carbohydrate metabolic process"/>
    <property type="evidence" value="ECO:0007669"/>
    <property type="project" value="UniProtKB-ARBA"/>
</dbReference>
<feature type="domain" description="Chitin-binding type-4" evidence="3">
    <location>
        <begin position="157"/>
        <end position="376"/>
    </location>
</feature>
<dbReference type="RefSeq" id="WP_055635961.1">
    <property type="nucleotide sequence ID" value="NZ_KQ948767.1"/>
</dbReference>
<dbReference type="InterPro" id="IPR051024">
    <property type="entry name" value="GlcNAc_Chitin_IntDeg"/>
</dbReference>
<dbReference type="InterPro" id="IPR014756">
    <property type="entry name" value="Ig_E-set"/>
</dbReference>
<keyword evidence="1" id="KW-0732">Signal</keyword>
<dbReference type="SUPFAM" id="SSF49265">
    <property type="entry name" value="Fibronectin type III"/>
    <property type="match status" value="1"/>
</dbReference>
<dbReference type="Proteomes" id="UP000052982">
    <property type="component" value="Unassembled WGS sequence"/>
</dbReference>
<dbReference type="Pfam" id="PF03067">
    <property type="entry name" value="LPMO_10"/>
    <property type="match status" value="1"/>
</dbReference>
<dbReference type="OrthoDB" id="3670263at2"/>
<gene>
    <name evidence="4" type="ORF">AQJ64_16410</name>
</gene>
<sequence length="379" mass="41549">MTPDSSTPINGDYYDPKDLTAATTYRTDGSEVLHGISLRWTTGGNSGGDTTPPDWDDGRAPYPHVYEVWLNGRPAQTLYLDWPTWWGGWKLAANHWVTLGTDPGDTYQVRIRARRGNGSWSPFSEECTVPGRADDPYQPIPVAVSDDRSGDVAQPRHGNMADPPGRSLLALKSAEGGGGHACTSAFCDQVRAACAPDVWWSEVVPGKERMCADYPWNRHGHYLEYRKFSTGADDGKVASAGNPRFAGLDLVGDWPTTALDASAQDLTFSYEHTANHIGPTWTYQFFVTRDGWNASAPLSWADLEPTPFMVVVHGRNPEQAWTTAALAGRKTGRHAIVNIWGGHGGVCTTGDPERCCDHVDQDQRMTGEFFVSVSDVVFE</sequence>
<dbReference type="Gene3D" id="2.60.40.10">
    <property type="entry name" value="Immunoglobulins"/>
    <property type="match status" value="1"/>
</dbReference>
<dbReference type="CDD" id="cd21177">
    <property type="entry name" value="LPMO_AA10"/>
    <property type="match status" value="1"/>
</dbReference>
<evidence type="ECO:0000256" key="2">
    <source>
        <dbReference type="SAM" id="MobiDB-lite"/>
    </source>
</evidence>
<protein>
    <recommendedName>
        <fullName evidence="3">Chitin-binding type-4 domain-containing protein</fullName>
    </recommendedName>
</protein>
<keyword evidence="5" id="KW-1185">Reference proteome</keyword>
<accession>A0A101T1G0</accession>
<comment type="caution">
    <text evidence="4">The sequence shown here is derived from an EMBL/GenBank/DDBJ whole genome shotgun (WGS) entry which is preliminary data.</text>
</comment>
<proteinExistence type="predicted"/>
<evidence type="ECO:0000313" key="5">
    <source>
        <dbReference type="Proteomes" id="UP000052982"/>
    </source>
</evidence>
<dbReference type="STRING" id="1943.AQJ64_16410"/>
<feature type="region of interest" description="Disordered" evidence="2">
    <location>
        <begin position="146"/>
        <end position="165"/>
    </location>
</feature>